<dbReference type="PROSITE" id="PS51764">
    <property type="entry name" value="GH26"/>
    <property type="match status" value="1"/>
</dbReference>
<dbReference type="Proteomes" id="UP000239209">
    <property type="component" value="Unassembled WGS sequence"/>
</dbReference>
<reference evidence="7 8" key="1">
    <citation type="submission" date="2018-03" db="EMBL/GenBank/DDBJ databases">
        <title>Genomic Encyclopedia of Archaeal and Bacterial Type Strains, Phase II (KMG-II): from individual species to whole genera.</title>
        <authorList>
            <person name="Goeker M."/>
        </authorList>
    </citation>
    <scope>NUCLEOTIDE SEQUENCE [LARGE SCALE GENOMIC DNA]</scope>
    <source>
        <strain evidence="7 8">DSM 45348</strain>
    </source>
</reference>
<evidence type="ECO:0000313" key="8">
    <source>
        <dbReference type="Proteomes" id="UP000239209"/>
    </source>
</evidence>
<name>A0A2T0RHC6_9ACTN</name>
<proteinExistence type="inferred from homology"/>
<evidence type="ECO:0000256" key="4">
    <source>
        <dbReference type="PROSITE-ProRule" id="PRU01100"/>
    </source>
</evidence>
<comment type="caution">
    <text evidence="7">The sequence shown here is derived from an EMBL/GenBank/DDBJ whole genome shotgun (WGS) entry which is preliminary data.</text>
</comment>
<comment type="similarity">
    <text evidence="1 4">Belongs to the glycosyl hydrolase 26 family.</text>
</comment>
<evidence type="ECO:0000256" key="3">
    <source>
        <dbReference type="ARBA" id="ARBA00023295"/>
    </source>
</evidence>
<feature type="domain" description="GH26" evidence="6">
    <location>
        <begin position="55"/>
        <end position="342"/>
    </location>
</feature>
<feature type="active site" description="Nucleophile" evidence="4">
    <location>
        <position position="277"/>
    </location>
</feature>
<dbReference type="InterPro" id="IPR000805">
    <property type="entry name" value="Glyco_hydro_26"/>
</dbReference>
<sequence length="342" mass="38139">MTIDKEHRPARSRRAVRGVAVGMFLAAAAAVTVTQTNAFASSDERARKAPPAKAAPAPAAKARAPRAVPLVPAQGALLGHYYGNGTVAQTDQRIGRKPTVHLTYYDFKNDDWIKSSVNTRDFAEGRIPLVNVEPNNVNFTDIINGRYDSMLKRRADDAKALGKQFFIDFAAEMNGDEGWGNHNPANYIAAWRHIHDIFVARGATNVVWAWCPNNEDSEDSPPAMNYYPGDQYVDWTGIDGYNWGTSDPDFEWQTFRQVFARLYPQLAAKNKPIIIAEMASDEAGGSKATWINEIIPTLKNTYPLIKAVVWFDVDKERHWQINSSSSALSAYQKMAKDPFMNP</sequence>
<dbReference type="Pfam" id="PF02156">
    <property type="entry name" value="Glyco_hydro_26"/>
    <property type="match status" value="1"/>
</dbReference>
<feature type="region of interest" description="Disordered" evidence="5">
    <location>
        <begin position="40"/>
        <end position="64"/>
    </location>
</feature>
<dbReference type="Gene3D" id="3.20.20.80">
    <property type="entry name" value="Glycosidases"/>
    <property type="match status" value="1"/>
</dbReference>
<dbReference type="GO" id="GO:0006080">
    <property type="term" value="P:substituted mannan metabolic process"/>
    <property type="evidence" value="ECO:0007669"/>
    <property type="project" value="InterPro"/>
</dbReference>
<protein>
    <submittedName>
        <fullName evidence="7">Glycosyl hydrolase family 26</fullName>
    </submittedName>
</protein>
<dbReference type="PANTHER" id="PTHR40079:SF4">
    <property type="entry name" value="GH26 DOMAIN-CONTAINING PROTEIN-RELATED"/>
    <property type="match status" value="1"/>
</dbReference>
<dbReference type="EMBL" id="PVZG01000023">
    <property type="protein sequence ID" value="PRY20575.1"/>
    <property type="molecule type" value="Genomic_DNA"/>
</dbReference>
<keyword evidence="3 4" id="KW-0326">Glycosidase</keyword>
<dbReference type="InterPro" id="IPR017853">
    <property type="entry name" value="GH"/>
</dbReference>
<evidence type="ECO:0000259" key="6">
    <source>
        <dbReference type="PROSITE" id="PS51764"/>
    </source>
</evidence>
<feature type="active site" description="Proton donor" evidence="4">
    <location>
        <position position="172"/>
    </location>
</feature>
<dbReference type="AlphaFoldDB" id="A0A2T0RHC6"/>
<evidence type="ECO:0000313" key="7">
    <source>
        <dbReference type="EMBL" id="PRY20575.1"/>
    </source>
</evidence>
<evidence type="ECO:0000256" key="1">
    <source>
        <dbReference type="ARBA" id="ARBA00007754"/>
    </source>
</evidence>
<dbReference type="GO" id="GO:0016985">
    <property type="term" value="F:mannan endo-1,4-beta-mannosidase activity"/>
    <property type="evidence" value="ECO:0007669"/>
    <property type="project" value="InterPro"/>
</dbReference>
<dbReference type="PANTHER" id="PTHR40079">
    <property type="entry name" value="MANNAN ENDO-1,4-BETA-MANNOSIDASE E-RELATED"/>
    <property type="match status" value="1"/>
</dbReference>
<organism evidence="7 8">
    <name type="scientific">Pseudosporangium ferrugineum</name>
    <dbReference type="NCBI Taxonomy" id="439699"/>
    <lineage>
        <taxon>Bacteria</taxon>
        <taxon>Bacillati</taxon>
        <taxon>Actinomycetota</taxon>
        <taxon>Actinomycetes</taxon>
        <taxon>Micromonosporales</taxon>
        <taxon>Micromonosporaceae</taxon>
        <taxon>Pseudosporangium</taxon>
    </lineage>
</organism>
<accession>A0A2T0RHC6</accession>
<gene>
    <name evidence="7" type="ORF">CLV70_12343</name>
</gene>
<dbReference type="RefSeq" id="WP_211303986.1">
    <property type="nucleotide sequence ID" value="NZ_PVZG01000023.1"/>
</dbReference>
<dbReference type="InterPro" id="IPR022790">
    <property type="entry name" value="GH26_dom"/>
</dbReference>
<keyword evidence="8" id="KW-1185">Reference proteome</keyword>
<evidence type="ECO:0000256" key="5">
    <source>
        <dbReference type="SAM" id="MobiDB-lite"/>
    </source>
</evidence>
<dbReference type="SUPFAM" id="SSF51445">
    <property type="entry name" value="(Trans)glycosidases"/>
    <property type="match status" value="1"/>
</dbReference>
<feature type="compositionally biased region" description="Low complexity" evidence="5">
    <location>
        <begin position="49"/>
        <end position="64"/>
    </location>
</feature>
<keyword evidence="2 4" id="KW-0378">Hydrolase</keyword>
<evidence type="ECO:0000256" key="2">
    <source>
        <dbReference type="ARBA" id="ARBA00022801"/>
    </source>
</evidence>